<accession>A0A2W7MUW3</accession>
<evidence type="ECO:0000256" key="1">
    <source>
        <dbReference type="PIRSR" id="PIRSR602481-1"/>
    </source>
</evidence>
<feature type="binding site" evidence="1">
    <location>
        <position position="100"/>
    </location>
    <ligand>
        <name>Zn(2+)</name>
        <dbReference type="ChEBI" id="CHEBI:29105"/>
    </ligand>
</feature>
<reference evidence="2 3" key="1">
    <citation type="submission" date="2018-06" db="EMBL/GenBank/DDBJ databases">
        <title>Genomic Encyclopedia of Archaeal and Bacterial Type Strains, Phase II (KMG-II): from individual species to whole genera.</title>
        <authorList>
            <person name="Goeker M."/>
        </authorList>
    </citation>
    <scope>NUCLEOTIDE SEQUENCE [LARGE SCALE GENOMIC DNA]</scope>
    <source>
        <strain evidence="2 3">DSM 6779</strain>
    </source>
</reference>
<comment type="caution">
    <text evidence="2">The sequence shown here is derived from an EMBL/GenBank/DDBJ whole genome shotgun (WGS) entry which is preliminary data.</text>
</comment>
<dbReference type="PANTHER" id="PTHR33202">
    <property type="entry name" value="ZINC UPTAKE REGULATION PROTEIN"/>
    <property type="match status" value="1"/>
</dbReference>
<keyword evidence="1" id="KW-0862">Zinc</keyword>
<dbReference type="GO" id="GO:0003700">
    <property type="term" value="F:DNA-binding transcription factor activity"/>
    <property type="evidence" value="ECO:0007669"/>
    <property type="project" value="InterPro"/>
</dbReference>
<feature type="binding site" evidence="1">
    <location>
        <position position="136"/>
    </location>
    <ligand>
        <name>Zn(2+)</name>
        <dbReference type="ChEBI" id="CHEBI:29105"/>
    </ligand>
</feature>
<name>A0A2W7MUW3_9BACT</name>
<protein>
    <submittedName>
        <fullName evidence="2">Fur family ferric uptake transcriptional regulator</fullName>
    </submittedName>
</protein>
<proteinExistence type="predicted"/>
<feature type="binding site" evidence="1">
    <location>
        <position position="133"/>
    </location>
    <ligand>
        <name>Zn(2+)</name>
        <dbReference type="ChEBI" id="CHEBI:29105"/>
    </ligand>
</feature>
<dbReference type="PANTHER" id="PTHR33202:SF22">
    <property type="entry name" value="HYDROGEN PEROXIDE SENSITIVE REPRESSOR"/>
    <property type="match status" value="1"/>
</dbReference>
<dbReference type="GO" id="GO:0000976">
    <property type="term" value="F:transcription cis-regulatory region binding"/>
    <property type="evidence" value="ECO:0007669"/>
    <property type="project" value="TreeGrafter"/>
</dbReference>
<dbReference type="RefSeq" id="WP_111446943.1">
    <property type="nucleotide sequence ID" value="NZ_QKZK01000040.1"/>
</dbReference>
<evidence type="ECO:0000313" key="3">
    <source>
        <dbReference type="Proteomes" id="UP000249239"/>
    </source>
</evidence>
<dbReference type="Gene3D" id="1.10.10.10">
    <property type="entry name" value="Winged helix-like DNA-binding domain superfamily/Winged helix DNA-binding domain"/>
    <property type="match status" value="1"/>
</dbReference>
<dbReference type="OrthoDB" id="594893at2"/>
<dbReference type="Proteomes" id="UP000249239">
    <property type="component" value="Unassembled WGS sequence"/>
</dbReference>
<dbReference type="InterPro" id="IPR036390">
    <property type="entry name" value="WH_DNA-bd_sf"/>
</dbReference>
<dbReference type="Pfam" id="PF01475">
    <property type="entry name" value="FUR"/>
    <property type="match status" value="1"/>
</dbReference>
<dbReference type="SUPFAM" id="SSF46785">
    <property type="entry name" value="Winged helix' DNA-binding domain"/>
    <property type="match status" value="1"/>
</dbReference>
<comment type="cofactor">
    <cofactor evidence="1">
        <name>Zn(2+)</name>
        <dbReference type="ChEBI" id="CHEBI:29105"/>
    </cofactor>
    <text evidence="1">Binds 1 zinc ion per subunit.</text>
</comment>
<evidence type="ECO:0000313" key="2">
    <source>
        <dbReference type="EMBL" id="PZX11333.1"/>
    </source>
</evidence>
<dbReference type="EMBL" id="QKZK01000040">
    <property type="protein sequence ID" value="PZX11333.1"/>
    <property type="molecule type" value="Genomic_DNA"/>
</dbReference>
<dbReference type="InterPro" id="IPR002481">
    <property type="entry name" value="FUR"/>
</dbReference>
<dbReference type="AlphaFoldDB" id="A0A2W7MUW3"/>
<keyword evidence="3" id="KW-1185">Reference proteome</keyword>
<organism evidence="2 3">
    <name type="scientific">Breznakibacter xylanolyticus</name>
    <dbReference type="NCBI Taxonomy" id="990"/>
    <lineage>
        <taxon>Bacteria</taxon>
        <taxon>Pseudomonadati</taxon>
        <taxon>Bacteroidota</taxon>
        <taxon>Bacteroidia</taxon>
        <taxon>Marinilabiliales</taxon>
        <taxon>Marinilabiliaceae</taxon>
        <taxon>Breznakibacter</taxon>
    </lineage>
</organism>
<sequence>METDKYLKRLEKSGIKPTAIRLLVLDAISQKTEIFSLLDLEAVLETIDKSTLFRTLTLFQQHLIVHTIDDGSGSLKYSVCDEECDCSPQWQHVHFYCSECNRAYCLREIPIPQVVLPVGFEPKTINHVIKGVCNQCNKFANKLQ</sequence>
<gene>
    <name evidence="2" type="ORF">LX69_03140</name>
</gene>
<dbReference type="GO" id="GO:1900376">
    <property type="term" value="P:regulation of secondary metabolite biosynthetic process"/>
    <property type="evidence" value="ECO:0007669"/>
    <property type="project" value="TreeGrafter"/>
</dbReference>
<dbReference type="GO" id="GO:0045892">
    <property type="term" value="P:negative regulation of DNA-templated transcription"/>
    <property type="evidence" value="ECO:0007669"/>
    <property type="project" value="TreeGrafter"/>
</dbReference>
<feature type="binding site" evidence="1">
    <location>
        <position position="97"/>
    </location>
    <ligand>
        <name>Zn(2+)</name>
        <dbReference type="ChEBI" id="CHEBI:29105"/>
    </ligand>
</feature>
<keyword evidence="1" id="KW-0479">Metal-binding</keyword>
<dbReference type="InterPro" id="IPR036388">
    <property type="entry name" value="WH-like_DNA-bd_sf"/>
</dbReference>
<dbReference type="GO" id="GO:0008270">
    <property type="term" value="F:zinc ion binding"/>
    <property type="evidence" value="ECO:0007669"/>
    <property type="project" value="TreeGrafter"/>
</dbReference>